<keyword evidence="3" id="KW-0274">FAD</keyword>
<dbReference type="PANTHER" id="PTHR43104:SF2">
    <property type="entry name" value="L-2-HYDROXYGLUTARATE DEHYDROGENASE, MITOCHONDRIAL"/>
    <property type="match status" value="1"/>
</dbReference>
<dbReference type="InterPro" id="IPR006076">
    <property type="entry name" value="FAD-dep_OxRdtase"/>
</dbReference>
<comment type="similarity">
    <text evidence="5">Belongs to the L2HGDH family.</text>
</comment>
<dbReference type="NCBIfam" id="NF008726">
    <property type="entry name" value="PRK11728.1"/>
    <property type="match status" value="1"/>
</dbReference>
<name>A0ABU0M2I9_9HYPH</name>
<reference evidence="7 8" key="1">
    <citation type="submission" date="2023-07" db="EMBL/GenBank/DDBJ databases">
        <title>Genomic Encyclopedia of Type Strains, Phase IV (KMG-IV): sequencing the most valuable type-strain genomes for metagenomic binning, comparative biology and taxonomic classification.</title>
        <authorList>
            <person name="Goeker M."/>
        </authorList>
    </citation>
    <scope>NUCLEOTIDE SEQUENCE [LARGE SCALE GENOMIC DNA]</scope>
    <source>
        <strain evidence="7 8">B1-1</strain>
    </source>
</reference>
<feature type="domain" description="FAD dependent oxidoreductase" evidence="6">
    <location>
        <begin position="4"/>
        <end position="391"/>
    </location>
</feature>
<evidence type="ECO:0000259" key="6">
    <source>
        <dbReference type="Pfam" id="PF01266"/>
    </source>
</evidence>
<evidence type="ECO:0000256" key="2">
    <source>
        <dbReference type="ARBA" id="ARBA00022630"/>
    </source>
</evidence>
<sequence>MSYDYCVIGGGIVGLATAMQLLERRPGASVVLLEKEGRLAAHQTGHNSGVIHAGVYYAPGSLKAELCRAGAAATKAFCRDNDIPFRTCGKLIVATNAAELERMGALEERARRNGIELTRLDRAGLAEAEPEIEGLGALHVPASAIVDYKRVAAAFGERIRASGGEIRLASPVTAIRETARGIEVDTDRTTINARMLVACAGLQSDRLARLAGLPITHRIVPFRGEYFVLDKKHEGRIRHLIYPVPDPALPFLGIHLTLMIDGSVTVGPNAVLGLSREREAKWSADLADLGAMAGFPGFWRMAQRNWRTGATEFLNSIWRRGYLDQCRKYYPPLELADLKPYPAGVRAQAVEADGRMVDDFLMLESARMLHVCNAPSPAATSALPIAARIVDRIEAKRADLG</sequence>
<evidence type="ECO:0000256" key="5">
    <source>
        <dbReference type="ARBA" id="ARBA00037941"/>
    </source>
</evidence>
<proteinExistence type="inferred from homology"/>
<evidence type="ECO:0000256" key="4">
    <source>
        <dbReference type="ARBA" id="ARBA00023002"/>
    </source>
</evidence>
<dbReference type="Gene3D" id="3.50.50.60">
    <property type="entry name" value="FAD/NAD(P)-binding domain"/>
    <property type="match status" value="1"/>
</dbReference>
<organism evidence="7 8">
    <name type="scientific">Kaistia geumhonensis</name>
    <dbReference type="NCBI Taxonomy" id="410839"/>
    <lineage>
        <taxon>Bacteria</taxon>
        <taxon>Pseudomonadati</taxon>
        <taxon>Pseudomonadota</taxon>
        <taxon>Alphaproteobacteria</taxon>
        <taxon>Hyphomicrobiales</taxon>
        <taxon>Kaistiaceae</taxon>
        <taxon>Kaistia</taxon>
    </lineage>
</organism>
<evidence type="ECO:0000256" key="3">
    <source>
        <dbReference type="ARBA" id="ARBA00022827"/>
    </source>
</evidence>
<dbReference type="Pfam" id="PF01266">
    <property type="entry name" value="DAO"/>
    <property type="match status" value="1"/>
</dbReference>
<dbReference type="GO" id="GO:0016491">
    <property type="term" value="F:oxidoreductase activity"/>
    <property type="evidence" value="ECO:0007669"/>
    <property type="project" value="UniProtKB-KW"/>
</dbReference>
<evidence type="ECO:0000313" key="8">
    <source>
        <dbReference type="Proteomes" id="UP001223743"/>
    </source>
</evidence>
<dbReference type="Proteomes" id="UP001223743">
    <property type="component" value="Unassembled WGS sequence"/>
</dbReference>
<evidence type="ECO:0000256" key="1">
    <source>
        <dbReference type="ARBA" id="ARBA00001974"/>
    </source>
</evidence>
<dbReference type="EMBL" id="JAUSWJ010000001">
    <property type="protein sequence ID" value="MDQ0515147.1"/>
    <property type="molecule type" value="Genomic_DNA"/>
</dbReference>
<dbReference type="SUPFAM" id="SSF51905">
    <property type="entry name" value="FAD/NAD(P)-binding domain"/>
    <property type="match status" value="1"/>
</dbReference>
<dbReference type="PANTHER" id="PTHR43104">
    <property type="entry name" value="L-2-HYDROXYGLUTARATE DEHYDROGENASE, MITOCHONDRIAL"/>
    <property type="match status" value="1"/>
</dbReference>
<dbReference type="InterPro" id="IPR036188">
    <property type="entry name" value="FAD/NAD-bd_sf"/>
</dbReference>
<comment type="cofactor">
    <cofactor evidence="1">
        <name>FAD</name>
        <dbReference type="ChEBI" id="CHEBI:57692"/>
    </cofactor>
</comment>
<keyword evidence="2" id="KW-0285">Flavoprotein</keyword>
<gene>
    <name evidence="7" type="ORF">QO015_000760</name>
</gene>
<protein>
    <submittedName>
        <fullName evidence="7">L-2-hydroxyglutarate oxidase</fullName>
        <ecNumber evidence="7">1.1.3.-</ecNumber>
    </submittedName>
</protein>
<dbReference type="RefSeq" id="WP_266281351.1">
    <property type="nucleotide sequence ID" value="NZ_JAPKNF010000001.1"/>
</dbReference>
<comment type="caution">
    <text evidence="7">The sequence shown here is derived from an EMBL/GenBank/DDBJ whole genome shotgun (WGS) entry which is preliminary data.</text>
</comment>
<evidence type="ECO:0000313" key="7">
    <source>
        <dbReference type="EMBL" id="MDQ0515147.1"/>
    </source>
</evidence>
<keyword evidence="4 7" id="KW-0560">Oxidoreductase</keyword>
<dbReference type="EC" id="1.1.3.-" evidence="7"/>
<keyword evidence="8" id="KW-1185">Reference proteome</keyword>
<accession>A0ABU0M2I9</accession>
<dbReference type="Gene3D" id="3.30.9.10">
    <property type="entry name" value="D-Amino Acid Oxidase, subunit A, domain 2"/>
    <property type="match status" value="1"/>
</dbReference>